<feature type="transmembrane region" description="Helical" evidence="3">
    <location>
        <begin position="136"/>
        <end position="155"/>
    </location>
</feature>
<evidence type="ECO:0000313" key="5">
    <source>
        <dbReference type="Proteomes" id="UP000318437"/>
    </source>
</evidence>
<sequence>MKSGLILGLATAVPAFLVLLIPMGEPTSAIAALVAGIVLSAVCGLLSPTRRKSTWAKGKVLVVWWTVVGILVGVAEGFAAGVFIDVPPGDFLAMMVAVLGSLYLGILGSSVGFVIGLAHSYQLRPSQFTKFSLRSLLLVVTCVAVVLATIAYFLAPQSEQGRLKEQIEHLEQEARMLDEKAEQLGHYIEGSEKPPGWNVHVDMARMKGTPMTDAEQEELRIRMLEMERGEVEKAHKAAEENRNLANEKRELLKQIE</sequence>
<dbReference type="Gene3D" id="1.20.1250.20">
    <property type="entry name" value="MFS general substrate transporter like domains"/>
    <property type="match status" value="1"/>
</dbReference>
<dbReference type="AlphaFoldDB" id="A0A5C6CWX9"/>
<evidence type="ECO:0000256" key="1">
    <source>
        <dbReference type="SAM" id="Coils"/>
    </source>
</evidence>
<evidence type="ECO:0000256" key="2">
    <source>
        <dbReference type="SAM" id="MobiDB-lite"/>
    </source>
</evidence>
<gene>
    <name evidence="4" type="ORF">Pla144_02610</name>
</gene>
<dbReference type="SUPFAM" id="SSF103473">
    <property type="entry name" value="MFS general substrate transporter"/>
    <property type="match status" value="1"/>
</dbReference>
<protein>
    <submittedName>
        <fullName evidence="4">Uncharacterized protein</fullName>
    </submittedName>
</protein>
<keyword evidence="3" id="KW-0812">Transmembrane</keyword>
<feature type="transmembrane region" description="Helical" evidence="3">
    <location>
        <begin position="60"/>
        <end position="79"/>
    </location>
</feature>
<reference evidence="4 5" key="1">
    <citation type="submission" date="2019-02" db="EMBL/GenBank/DDBJ databases">
        <title>Deep-cultivation of Planctomycetes and their phenomic and genomic characterization uncovers novel biology.</title>
        <authorList>
            <person name="Wiegand S."/>
            <person name="Jogler M."/>
            <person name="Boedeker C."/>
            <person name="Pinto D."/>
            <person name="Vollmers J."/>
            <person name="Rivas-Marin E."/>
            <person name="Kohn T."/>
            <person name="Peeters S.H."/>
            <person name="Heuer A."/>
            <person name="Rast P."/>
            <person name="Oberbeckmann S."/>
            <person name="Bunk B."/>
            <person name="Jeske O."/>
            <person name="Meyerdierks A."/>
            <person name="Storesund J.E."/>
            <person name="Kallscheuer N."/>
            <person name="Luecker S."/>
            <person name="Lage O.M."/>
            <person name="Pohl T."/>
            <person name="Merkel B.J."/>
            <person name="Hornburger P."/>
            <person name="Mueller R.-W."/>
            <person name="Bruemmer F."/>
            <person name="Labrenz M."/>
            <person name="Spormann A.M."/>
            <person name="Op Den Camp H."/>
            <person name="Overmann J."/>
            <person name="Amann R."/>
            <person name="Jetten M.S.M."/>
            <person name="Mascher T."/>
            <person name="Medema M.H."/>
            <person name="Devos D.P."/>
            <person name="Kaster A.-K."/>
            <person name="Ovreas L."/>
            <person name="Rohde M."/>
            <person name="Galperin M.Y."/>
            <person name="Jogler C."/>
        </authorList>
    </citation>
    <scope>NUCLEOTIDE SEQUENCE [LARGE SCALE GENOMIC DNA]</scope>
    <source>
        <strain evidence="4 5">Pla144</strain>
    </source>
</reference>
<accession>A0A5C6CWX9</accession>
<feature type="region of interest" description="Disordered" evidence="2">
    <location>
        <begin position="232"/>
        <end position="256"/>
    </location>
</feature>
<proteinExistence type="predicted"/>
<evidence type="ECO:0000256" key="3">
    <source>
        <dbReference type="SAM" id="Phobius"/>
    </source>
</evidence>
<dbReference type="RefSeq" id="WP_146447507.1">
    <property type="nucleotide sequence ID" value="NZ_SJPS01000001.1"/>
</dbReference>
<organism evidence="4 5">
    <name type="scientific">Bythopirellula polymerisocia</name>
    <dbReference type="NCBI Taxonomy" id="2528003"/>
    <lineage>
        <taxon>Bacteria</taxon>
        <taxon>Pseudomonadati</taxon>
        <taxon>Planctomycetota</taxon>
        <taxon>Planctomycetia</taxon>
        <taxon>Pirellulales</taxon>
        <taxon>Lacipirellulaceae</taxon>
        <taxon>Bythopirellula</taxon>
    </lineage>
</organism>
<keyword evidence="3" id="KW-1133">Transmembrane helix</keyword>
<feature type="coiled-coil region" evidence="1">
    <location>
        <begin position="160"/>
        <end position="187"/>
    </location>
</feature>
<keyword evidence="5" id="KW-1185">Reference proteome</keyword>
<evidence type="ECO:0000313" key="4">
    <source>
        <dbReference type="EMBL" id="TWU29483.1"/>
    </source>
</evidence>
<name>A0A5C6CWX9_9BACT</name>
<dbReference type="Proteomes" id="UP000318437">
    <property type="component" value="Unassembled WGS sequence"/>
</dbReference>
<dbReference type="InterPro" id="IPR036259">
    <property type="entry name" value="MFS_trans_sf"/>
</dbReference>
<dbReference type="EMBL" id="SJPS01000001">
    <property type="protein sequence ID" value="TWU29483.1"/>
    <property type="molecule type" value="Genomic_DNA"/>
</dbReference>
<feature type="transmembrane region" description="Helical" evidence="3">
    <location>
        <begin position="91"/>
        <end position="115"/>
    </location>
</feature>
<feature type="transmembrane region" description="Helical" evidence="3">
    <location>
        <begin position="29"/>
        <end position="48"/>
    </location>
</feature>
<comment type="caution">
    <text evidence="4">The sequence shown here is derived from an EMBL/GenBank/DDBJ whole genome shotgun (WGS) entry which is preliminary data.</text>
</comment>
<feature type="transmembrane region" description="Helical" evidence="3">
    <location>
        <begin position="5"/>
        <end position="23"/>
    </location>
</feature>
<keyword evidence="1" id="KW-0175">Coiled coil</keyword>
<keyword evidence="3" id="KW-0472">Membrane</keyword>